<feature type="domain" description="HTH arsR-type" evidence="3">
    <location>
        <begin position="8"/>
        <end position="88"/>
    </location>
</feature>
<dbReference type="InterPro" id="IPR011991">
    <property type="entry name" value="ArsR-like_HTH"/>
</dbReference>
<dbReference type="InterPro" id="IPR036388">
    <property type="entry name" value="WH-like_DNA-bd_sf"/>
</dbReference>
<evidence type="ECO:0000256" key="1">
    <source>
        <dbReference type="ARBA" id="ARBA00023125"/>
    </source>
</evidence>
<dbReference type="Gene3D" id="1.10.10.10">
    <property type="entry name" value="Winged helix-like DNA-binding domain superfamily/Winged helix DNA-binding domain"/>
    <property type="match status" value="1"/>
</dbReference>
<accession>A0A7X3CS18</accession>
<sequence length="184" mass="21408">MTESKADLILHPVRLKIIQALIQGRKLTRQQLSALFPDIPQATMYRHLNKLEQAGLIVVVEQRKQRGAKEKWYAIGEHAESVPNEELTAMSAEEHMELFMKFVSGLIGDFGRYVAQDEYDMQRDGISMRQTTLYLSDDEYRELFEEIKASLMRRMDNGPAPDRRRRAFTNIVIPEPKRKQEESP</sequence>
<reference evidence="4 5" key="1">
    <citation type="submission" date="2019-11" db="EMBL/GenBank/DDBJ databases">
        <title>Draft genome sequences of five Paenibacillus species of dairy origin.</title>
        <authorList>
            <person name="Olajide A.M."/>
            <person name="Chen S."/>
            <person name="Lapointe G."/>
        </authorList>
    </citation>
    <scope>NUCLEOTIDE SEQUENCE [LARGE SCALE GENOMIC DNA]</scope>
    <source>
        <strain evidence="4 5">2CS3</strain>
    </source>
</reference>
<gene>
    <name evidence="4" type="ORF">GNP93_06365</name>
</gene>
<dbReference type="CDD" id="cd00090">
    <property type="entry name" value="HTH_ARSR"/>
    <property type="match status" value="1"/>
</dbReference>
<dbReference type="InterPro" id="IPR001845">
    <property type="entry name" value="HTH_ArsR_DNA-bd_dom"/>
</dbReference>
<dbReference type="GO" id="GO:0003677">
    <property type="term" value="F:DNA binding"/>
    <property type="evidence" value="ECO:0007669"/>
    <property type="project" value="UniProtKB-KW"/>
</dbReference>
<dbReference type="SMART" id="SM00418">
    <property type="entry name" value="HTH_ARSR"/>
    <property type="match status" value="1"/>
</dbReference>
<evidence type="ECO:0000313" key="5">
    <source>
        <dbReference type="Proteomes" id="UP000450917"/>
    </source>
</evidence>
<name>A0A7X3CS18_9BACL</name>
<organism evidence="4 5">
    <name type="scientific">Paenibacillus validus</name>
    <dbReference type="NCBI Taxonomy" id="44253"/>
    <lineage>
        <taxon>Bacteria</taxon>
        <taxon>Bacillati</taxon>
        <taxon>Bacillota</taxon>
        <taxon>Bacilli</taxon>
        <taxon>Bacillales</taxon>
        <taxon>Paenibacillaceae</taxon>
        <taxon>Paenibacillus</taxon>
    </lineage>
</organism>
<dbReference type="Proteomes" id="UP000450917">
    <property type="component" value="Unassembled WGS sequence"/>
</dbReference>
<dbReference type="GO" id="GO:0003700">
    <property type="term" value="F:DNA-binding transcription factor activity"/>
    <property type="evidence" value="ECO:0007669"/>
    <property type="project" value="InterPro"/>
</dbReference>
<dbReference type="RefSeq" id="WP_127605564.1">
    <property type="nucleotide sequence ID" value="NZ_JARTHJ010000055.1"/>
</dbReference>
<evidence type="ECO:0000259" key="3">
    <source>
        <dbReference type="SMART" id="SM00418"/>
    </source>
</evidence>
<comment type="caution">
    <text evidence="4">The sequence shown here is derived from an EMBL/GenBank/DDBJ whole genome shotgun (WGS) entry which is preliminary data.</text>
</comment>
<dbReference type="InterPro" id="IPR036390">
    <property type="entry name" value="WH_DNA-bd_sf"/>
</dbReference>
<keyword evidence="1" id="KW-0238">DNA-binding</keyword>
<dbReference type="Pfam" id="PF12840">
    <property type="entry name" value="HTH_20"/>
    <property type="match status" value="1"/>
</dbReference>
<dbReference type="SUPFAM" id="SSF46785">
    <property type="entry name" value="Winged helix' DNA-binding domain"/>
    <property type="match status" value="1"/>
</dbReference>
<dbReference type="AlphaFoldDB" id="A0A7X3CS18"/>
<proteinExistence type="predicted"/>
<dbReference type="NCBIfam" id="NF005061">
    <property type="entry name" value="PRK06474.1"/>
    <property type="match status" value="1"/>
</dbReference>
<keyword evidence="5" id="KW-1185">Reference proteome</keyword>
<feature type="compositionally biased region" description="Basic and acidic residues" evidence="2">
    <location>
        <begin position="175"/>
        <end position="184"/>
    </location>
</feature>
<feature type="region of interest" description="Disordered" evidence="2">
    <location>
        <begin position="155"/>
        <end position="184"/>
    </location>
</feature>
<protein>
    <submittedName>
        <fullName evidence="4">Helix-turn-helix domain-containing protein</fullName>
    </submittedName>
</protein>
<dbReference type="Gene3D" id="6.10.140.2180">
    <property type="match status" value="1"/>
</dbReference>
<evidence type="ECO:0000313" key="4">
    <source>
        <dbReference type="EMBL" id="MUG70301.1"/>
    </source>
</evidence>
<evidence type="ECO:0000256" key="2">
    <source>
        <dbReference type="SAM" id="MobiDB-lite"/>
    </source>
</evidence>
<dbReference type="EMBL" id="WNZX01000003">
    <property type="protein sequence ID" value="MUG70301.1"/>
    <property type="molecule type" value="Genomic_DNA"/>
</dbReference>